<feature type="compositionally biased region" description="Acidic residues" evidence="1">
    <location>
        <begin position="52"/>
        <end position="67"/>
    </location>
</feature>
<dbReference type="Proteomes" id="UP000504615">
    <property type="component" value="Unplaced"/>
</dbReference>
<feature type="domain" description="SAYSvFN" evidence="3">
    <location>
        <begin position="95"/>
        <end position="163"/>
    </location>
</feature>
<dbReference type="AlphaFoldDB" id="A0A6I9W3A7"/>
<keyword evidence="4" id="KW-1185">Reference proteome</keyword>
<organism evidence="4 5">
    <name type="scientific">Pogonomyrmex barbatus</name>
    <name type="common">red harvester ant</name>
    <dbReference type="NCBI Taxonomy" id="144034"/>
    <lineage>
        <taxon>Eukaryota</taxon>
        <taxon>Metazoa</taxon>
        <taxon>Ecdysozoa</taxon>
        <taxon>Arthropoda</taxon>
        <taxon>Hexapoda</taxon>
        <taxon>Insecta</taxon>
        <taxon>Pterygota</taxon>
        <taxon>Neoptera</taxon>
        <taxon>Endopterygota</taxon>
        <taxon>Hymenoptera</taxon>
        <taxon>Apocrita</taxon>
        <taxon>Aculeata</taxon>
        <taxon>Formicoidea</taxon>
        <taxon>Formicidae</taxon>
        <taxon>Myrmicinae</taxon>
        <taxon>Pogonomyrmex</taxon>
    </lineage>
</organism>
<keyword evidence="2" id="KW-1133">Transmembrane helix</keyword>
<name>A0A6I9W3A7_9HYME</name>
<dbReference type="Pfam" id="PF10260">
    <property type="entry name" value="SAYSvFN"/>
    <property type="match status" value="1"/>
</dbReference>
<evidence type="ECO:0000256" key="1">
    <source>
        <dbReference type="SAM" id="MobiDB-lite"/>
    </source>
</evidence>
<dbReference type="GeneID" id="105426654"/>
<feature type="compositionally biased region" description="Basic and acidic residues" evidence="1">
    <location>
        <begin position="37"/>
        <end position="51"/>
    </location>
</feature>
<evidence type="ECO:0000313" key="5">
    <source>
        <dbReference type="RefSeq" id="XP_011636268.1"/>
    </source>
</evidence>
<dbReference type="RefSeq" id="XP_011636268.1">
    <property type="nucleotide sequence ID" value="XM_011637966.2"/>
</dbReference>
<keyword evidence="2" id="KW-0812">Transmembrane</keyword>
<accession>A0A6I9W3A7</accession>
<evidence type="ECO:0000256" key="2">
    <source>
        <dbReference type="SAM" id="Phobius"/>
    </source>
</evidence>
<feature type="transmembrane region" description="Helical" evidence="2">
    <location>
        <begin position="86"/>
        <end position="105"/>
    </location>
</feature>
<reference evidence="5" key="1">
    <citation type="submission" date="2025-08" db="UniProtKB">
        <authorList>
            <consortium name="RefSeq"/>
        </authorList>
    </citation>
    <scope>IDENTIFICATION</scope>
</reference>
<proteinExistence type="predicted"/>
<feature type="transmembrane region" description="Helical" evidence="2">
    <location>
        <begin position="111"/>
        <end position="127"/>
    </location>
</feature>
<evidence type="ECO:0000259" key="3">
    <source>
        <dbReference type="Pfam" id="PF10260"/>
    </source>
</evidence>
<dbReference type="InterPro" id="IPR039159">
    <property type="entry name" value="SAYSD1"/>
</dbReference>
<sequence>MTVKERLEAYRSKKRKEKIMESIKNTMKYAFSWSSKNEIEKSIEKPKKDEENNMEENDTDDDADEECKDLLEEEKDKQLSYKDPRILYLTYMIVVAMWISLYMVVLRYEFGTVYLVLSALFFICWNTRSDPKQPGELSAYSVFNPNCEAIEGTLDASQFEKEIRYGIGGVR</sequence>
<feature type="region of interest" description="Disordered" evidence="1">
    <location>
        <begin position="35"/>
        <end position="69"/>
    </location>
</feature>
<evidence type="ECO:0000313" key="4">
    <source>
        <dbReference type="Proteomes" id="UP000504615"/>
    </source>
</evidence>
<dbReference type="PANTHER" id="PTHR13527">
    <property type="entry name" value="SAYSVFN DOMAIN-CONTAINING PROTEIN 1"/>
    <property type="match status" value="1"/>
</dbReference>
<dbReference type="PANTHER" id="PTHR13527:SF0">
    <property type="entry name" value="SAYSVFN DOMAIN-CONTAINING PROTEIN 1"/>
    <property type="match status" value="1"/>
</dbReference>
<dbReference type="CTD" id="55776"/>
<dbReference type="OrthoDB" id="71310at2759"/>
<protein>
    <submittedName>
        <fullName evidence="5">Uncharacterized protein LOC105426654</fullName>
    </submittedName>
</protein>
<gene>
    <name evidence="5" type="primary">LOC105426654</name>
</gene>
<dbReference type="InterPro" id="IPR019387">
    <property type="entry name" value="SAYSvFN_dom"/>
</dbReference>
<dbReference type="KEGG" id="pbar:105426654"/>
<keyword evidence="2" id="KW-0472">Membrane</keyword>